<name>A0AAE3MD84_9BACT</name>
<evidence type="ECO:0000256" key="6">
    <source>
        <dbReference type="ARBA" id="ARBA00023136"/>
    </source>
</evidence>
<comment type="similarity">
    <text evidence="2">Belongs to the outer membrane factor (OMF) (TC 1.B.17) family.</text>
</comment>
<feature type="signal peptide" evidence="9">
    <location>
        <begin position="1"/>
        <end position="21"/>
    </location>
</feature>
<proteinExistence type="inferred from homology"/>
<keyword evidence="4" id="KW-1134">Transmembrane beta strand</keyword>
<dbReference type="InterPro" id="IPR051906">
    <property type="entry name" value="TolC-like"/>
</dbReference>
<dbReference type="GO" id="GO:0009279">
    <property type="term" value="C:cell outer membrane"/>
    <property type="evidence" value="ECO:0007669"/>
    <property type="project" value="UniProtKB-SubCell"/>
</dbReference>
<dbReference type="Pfam" id="PF02321">
    <property type="entry name" value="OEP"/>
    <property type="match status" value="2"/>
</dbReference>
<dbReference type="RefSeq" id="WP_301198808.1">
    <property type="nucleotide sequence ID" value="NZ_JAPDPI010000011.1"/>
</dbReference>
<evidence type="ECO:0000256" key="2">
    <source>
        <dbReference type="ARBA" id="ARBA00007613"/>
    </source>
</evidence>
<keyword evidence="3" id="KW-0813">Transport</keyword>
<evidence type="ECO:0000256" key="1">
    <source>
        <dbReference type="ARBA" id="ARBA00004442"/>
    </source>
</evidence>
<sequence length="439" mass="49075">MYRSFIFTTLIFLGVATAAFAQQTGKKLTLEEAISVALTNNHELKIADNTLKQTQNSNSIGNAGLLPSVTLNGGASYSSTNSETDPASGTGTVSVDGAETTSYNGNVRVDYTLFDGFGNQYTYKKLKQTSKMQETLFKQQMELTIIQVVQSYYEVCRNQQNLQLAQESMEISKERYSKAIDRKAYGQANQLEVLNAEVDMNTDSANVLVAEQSLAMSVKDLNVVLGIPVQTMFNVDDHIDFNKVFQSDEVTTKALKNNSSLISQLQQESISQLDFKVTRSTKYPTLSAYGTYSYNNSEYTKSDINSLQTDGLTGGVSLRLNVFNGRQQNTRESNARLAYLSQQERTRQIESQLERDASNAYTDFIYKKRIADLQQTSLTQAELNFDKTKEMFKLGNATSIEFRTAQQNMLNAANNYNNARFNAKIAEYNLLQITGELVQ</sequence>
<evidence type="ECO:0000256" key="9">
    <source>
        <dbReference type="SAM" id="SignalP"/>
    </source>
</evidence>
<evidence type="ECO:0000256" key="7">
    <source>
        <dbReference type="ARBA" id="ARBA00023237"/>
    </source>
</evidence>
<dbReference type="AlphaFoldDB" id="A0AAE3MD84"/>
<dbReference type="Gene3D" id="1.20.1600.10">
    <property type="entry name" value="Outer membrane efflux proteins (OEP)"/>
    <property type="match status" value="1"/>
</dbReference>
<keyword evidence="9" id="KW-0732">Signal</keyword>
<evidence type="ECO:0000256" key="3">
    <source>
        <dbReference type="ARBA" id="ARBA00022448"/>
    </source>
</evidence>
<gene>
    <name evidence="10" type="ORF">OM074_07340</name>
</gene>
<dbReference type="InterPro" id="IPR003423">
    <property type="entry name" value="OMP_efflux"/>
</dbReference>
<organism evidence="10 11">
    <name type="scientific">Plebeiibacterium marinum</name>
    <dbReference type="NCBI Taxonomy" id="2992111"/>
    <lineage>
        <taxon>Bacteria</taxon>
        <taxon>Pseudomonadati</taxon>
        <taxon>Bacteroidota</taxon>
        <taxon>Bacteroidia</taxon>
        <taxon>Marinilabiliales</taxon>
        <taxon>Marinilabiliaceae</taxon>
        <taxon>Plebeiibacterium</taxon>
    </lineage>
</organism>
<evidence type="ECO:0000313" key="11">
    <source>
        <dbReference type="Proteomes" id="UP001207408"/>
    </source>
</evidence>
<dbReference type="SUPFAM" id="SSF56954">
    <property type="entry name" value="Outer membrane efflux proteins (OEP)"/>
    <property type="match status" value="1"/>
</dbReference>
<evidence type="ECO:0000256" key="5">
    <source>
        <dbReference type="ARBA" id="ARBA00022692"/>
    </source>
</evidence>
<comment type="subcellular location">
    <subcellularLocation>
        <location evidence="1">Cell outer membrane</location>
    </subcellularLocation>
</comment>
<keyword evidence="6" id="KW-0472">Membrane</keyword>
<evidence type="ECO:0000256" key="8">
    <source>
        <dbReference type="SAM" id="MobiDB-lite"/>
    </source>
</evidence>
<dbReference type="Proteomes" id="UP001207408">
    <property type="component" value="Unassembled WGS sequence"/>
</dbReference>
<evidence type="ECO:0000313" key="10">
    <source>
        <dbReference type="EMBL" id="MCW3805437.1"/>
    </source>
</evidence>
<dbReference type="PANTHER" id="PTHR30026:SF20">
    <property type="entry name" value="OUTER MEMBRANE PROTEIN TOLC"/>
    <property type="match status" value="1"/>
</dbReference>
<comment type="caution">
    <text evidence="10">The sequence shown here is derived from an EMBL/GenBank/DDBJ whole genome shotgun (WGS) entry which is preliminary data.</text>
</comment>
<accession>A0AAE3MD84</accession>
<dbReference type="EMBL" id="JAPDPI010000011">
    <property type="protein sequence ID" value="MCW3805437.1"/>
    <property type="molecule type" value="Genomic_DNA"/>
</dbReference>
<keyword evidence="7" id="KW-0998">Cell outer membrane</keyword>
<dbReference type="GO" id="GO:0015288">
    <property type="term" value="F:porin activity"/>
    <property type="evidence" value="ECO:0007669"/>
    <property type="project" value="TreeGrafter"/>
</dbReference>
<keyword evidence="11" id="KW-1185">Reference proteome</keyword>
<feature type="region of interest" description="Disordered" evidence="8">
    <location>
        <begin position="76"/>
        <end position="97"/>
    </location>
</feature>
<dbReference type="PANTHER" id="PTHR30026">
    <property type="entry name" value="OUTER MEMBRANE PROTEIN TOLC"/>
    <property type="match status" value="1"/>
</dbReference>
<dbReference type="GO" id="GO:0015562">
    <property type="term" value="F:efflux transmembrane transporter activity"/>
    <property type="evidence" value="ECO:0007669"/>
    <property type="project" value="InterPro"/>
</dbReference>
<keyword evidence="5" id="KW-0812">Transmembrane</keyword>
<dbReference type="GO" id="GO:1990281">
    <property type="term" value="C:efflux pump complex"/>
    <property type="evidence" value="ECO:0007669"/>
    <property type="project" value="TreeGrafter"/>
</dbReference>
<reference evidence="10" key="1">
    <citation type="submission" date="2022-10" db="EMBL/GenBank/DDBJ databases">
        <authorList>
            <person name="Yu W.X."/>
        </authorList>
    </citation>
    <scope>NUCLEOTIDE SEQUENCE</scope>
    <source>
        <strain evidence="10">D04</strain>
    </source>
</reference>
<protein>
    <submittedName>
        <fullName evidence="10">TolC family protein</fullName>
    </submittedName>
</protein>
<feature type="chain" id="PRO_5042069632" evidence="9">
    <location>
        <begin position="22"/>
        <end position="439"/>
    </location>
</feature>
<evidence type="ECO:0000256" key="4">
    <source>
        <dbReference type="ARBA" id="ARBA00022452"/>
    </source>
</evidence>